<dbReference type="Pfam" id="PF09949">
    <property type="entry name" value="APP1_cat"/>
    <property type="match status" value="1"/>
</dbReference>
<feature type="region of interest" description="Disordered" evidence="1">
    <location>
        <begin position="251"/>
        <end position="289"/>
    </location>
</feature>
<organism evidence="3 4">
    <name type="scientific">Testicularia cyperi</name>
    <dbReference type="NCBI Taxonomy" id="1882483"/>
    <lineage>
        <taxon>Eukaryota</taxon>
        <taxon>Fungi</taxon>
        <taxon>Dikarya</taxon>
        <taxon>Basidiomycota</taxon>
        <taxon>Ustilaginomycotina</taxon>
        <taxon>Ustilaginomycetes</taxon>
        <taxon>Ustilaginales</taxon>
        <taxon>Anthracoideaceae</taxon>
        <taxon>Testicularia</taxon>
    </lineage>
</organism>
<gene>
    <name evidence="3" type="ORF">BCV70DRAFT_202237</name>
</gene>
<evidence type="ECO:0000313" key="3">
    <source>
        <dbReference type="EMBL" id="PWY98062.1"/>
    </source>
</evidence>
<dbReference type="AlphaFoldDB" id="A0A317XJP8"/>
<evidence type="ECO:0000256" key="1">
    <source>
        <dbReference type="SAM" id="MobiDB-lite"/>
    </source>
</evidence>
<dbReference type="PANTHER" id="PTHR28208:SF3">
    <property type="entry name" value="PHOSPHATIDATE PHOSPHATASE APP1"/>
    <property type="match status" value="1"/>
</dbReference>
<feature type="region of interest" description="Disordered" evidence="1">
    <location>
        <begin position="75"/>
        <end position="94"/>
    </location>
</feature>
<dbReference type="InterPro" id="IPR019236">
    <property type="entry name" value="APP1_cat"/>
</dbReference>
<name>A0A317XJP8_9BASI</name>
<accession>A0A317XJP8</accession>
<proteinExistence type="predicted"/>
<feature type="region of interest" description="Disordered" evidence="1">
    <location>
        <begin position="587"/>
        <end position="628"/>
    </location>
</feature>
<dbReference type="Proteomes" id="UP000246740">
    <property type="component" value="Unassembled WGS sequence"/>
</dbReference>
<evidence type="ECO:0000313" key="4">
    <source>
        <dbReference type="Proteomes" id="UP000246740"/>
    </source>
</evidence>
<dbReference type="EMBL" id="KZ819200">
    <property type="protein sequence ID" value="PWY98062.1"/>
    <property type="molecule type" value="Genomic_DNA"/>
</dbReference>
<feature type="compositionally biased region" description="Basic and acidic residues" evidence="1">
    <location>
        <begin position="254"/>
        <end position="270"/>
    </location>
</feature>
<feature type="compositionally biased region" description="Low complexity" evidence="1">
    <location>
        <begin position="274"/>
        <end position="289"/>
    </location>
</feature>
<reference evidence="3 4" key="1">
    <citation type="journal article" date="2018" name="Mol. Biol. Evol.">
        <title>Broad Genomic Sampling Reveals a Smut Pathogenic Ancestry of the Fungal Clade Ustilaginomycotina.</title>
        <authorList>
            <person name="Kijpornyongpan T."/>
            <person name="Mondo S.J."/>
            <person name="Barry K."/>
            <person name="Sandor L."/>
            <person name="Lee J."/>
            <person name="Lipzen A."/>
            <person name="Pangilinan J."/>
            <person name="LaButti K."/>
            <person name="Hainaut M."/>
            <person name="Henrissat B."/>
            <person name="Grigoriev I.V."/>
            <person name="Spatafora J.W."/>
            <person name="Aime M.C."/>
        </authorList>
    </citation>
    <scope>NUCLEOTIDE SEQUENCE [LARGE SCALE GENOMIC DNA]</scope>
    <source>
        <strain evidence="3 4">MCA 3645</strain>
    </source>
</reference>
<dbReference type="STRING" id="1882483.A0A317XJP8"/>
<dbReference type="InParanoid" id="A0A317XJP8"/>
<keyword evidence="4" id="KW-1185">Reference proteome</keyword>
<dbReference type="InterPro" id="IPR052935">
    <property type="entry name" value="Mg2+_PAP"/>
</dbReference>
<dbReference type="OrthoDB" id="2117591at2759"/>
<dbReference type="PANTHER" id="PTHR28208">
    <property type="entry name" value="PHOSPHATIDATE PHOSPHATASE APP1"/>
    <property type="match status" value="1"/>
</dbReference>
<feature type="compositionally biased region" description="Low complexity" evidence="1">
    <location>
        <begin position="595"/>
        <end position="611"/>
    </location>
</feature>
<evidence type="ECO:0000259" key="2">
    <source>
        <dbReference type="Pfam" id="PF09949"/>
    </source>
</evidence>
<dbReference type="GO" id="GO:0030479">
    <property type="term" value="C:actin cortical patch"/>
    <property type="evidence" value="ECO:0007669"/>
    <property type="project" value="TreeGrafter"/>
</dbReference>
<protein>
    <recommendedName>
        <fullName evidence="2">Phosphatidate phosphatase APP1 catalytic domain-containing protein</fullName>
    </recommendedName>
</protein>
<sequence>MSDDAQNPKSERHGQGSGASMSRFQIRNRTSRLLNSGVDYIASRDWQAAAGSVRDRLAAAPIGVAASRPAIDREHTITGRTSPSTSSSRSFSVGPTLQRIRDMSARPGSENVVLLPGWVQRKAARDRHPQSWSRPDAPEDLEDGEIELHMSLHGFVSKVLDTQSRSQRVFNQMARQLAGLPKIYPAKPASSILDSTGPLTEEPFDLGSDLAAETTAKEYRHISDRIAGKLLENADDETIVRMMENLHAFPTDAASREAAEQLEDRSKDKLSIPSSASSQASSRSSSMMGGSLQWENRTIDDVTIFHNNLNRRLDAYWVYRSAQRDVYVEVSPIIDGSVARDARGTRLIMASTRLTTDASGQFEHRLIVPWHMLSAFCQHFATALQATPDKIEAVEVRAKLARREHSDTDIEEAELGWRRLSIHEDGSRNVRIISDIDDTVKHTGVLHGAKQILRNVFVLPYHEAEIPGIASWYRAMLDLGAGLHYVTNAPLELHSLVVDFLESVRLPISHLVLKHYPSGARSLLSSWLEPAGERKRANVVKILDDFRSSQFILIGDSGELDLELYCALAAERPQQIRGVFIRDVSTPAADRQGRSRQSAASAGTSGSSSFSENLPKAPQSALRPPSSTQGFEVPAFFDTSYSPKPAVTLDVPTGVYATRVAVADTALSEQDIRRAQSFQTRLTRATSMLPRSTVFRLFREGKDVQTEALQLIRQLQSGTRPADR</sequence>
<feature type="domain" description="Phosphatidate phosphatase APP1 catalytic" evidence="2">
    <location>
        <begin position="430"/>
        <end position="583"/>
    </location>
</feature>
<feature type="region of interest" description="Disordered" evidence="1">
    <location>
        <begin position="1"/>
        <end position="26"/>
    </location>
</feature>
<feature type="compositionally biased region" description="Low complexity" evidence="1">
    <location>
        <begin position="78"/>
        <end position="94"/>
    </location>
</feature>
<dbReference type="GO" id="GO:0008195">
    <property type="term" value="F:phosphatidate phosphatase activity"/>
    <property type="evidence" value="ECO:0007669"/>
    <property type="project" value="InterPro"/>
</dbReference>